<accession>A0ABQ6B5H8</accession>
<gene>
    <name evidence="3" type="ORF">GCM10007857_63530</name>
</gene>
<dbReference type="EMBL" id="BSOW01000027">
    <property type="protein sequence ID" value="GLR89639.1"/>
    <property type="molecule type" value="Genomic_DNA"/>
</dbReference>
<comment type="caution">
    <text evidence="3">The sequence shown here is derived from an EMBL/GenBank/DDBJ whole genome shotgun (WGS) entry which is preliminary data.</text>
</comment>
<dbReference type="InterPro" id="IPR039187">
    <property type="entry name" value="SNO_AAA"/>
</dbReference>
<protein>
    <recommendedName>
        <fullName evidence="2">Strawberry notch AAA domain-containing protein</fullName>
    </recommendedName>
</protein>
<organism evidence="3 4">
    <name type="scientific">Bradyrhizobium iriomotense</name>
    <dbReference type="NCBI Taxonomy" id="441950"/>
    <lineage>
        <taxon>Bacteria</taxon>
        <taxon>Pseudomonadati</taxon>
        <taxon>Pseudomonadota</taxon>
        <taxon>Alphaproteobacteria</taxon>
        <taxon>Hyphomicrobiales</taxon>
        <taxon>Nitrobacteraceae</taxon>
        <taxon>Bradyrhizobium</taxon>
    </lineage>
</organism>
<keyword evidence="4" id="KW-1185">Reference proteome</keyword>
<proteinExistence type="predicted"/>
<dbReference type="Proteomes" id="UP001156905">
    <property type="component" value="Unassembled WGS sequence"/>
</dbReference>
<dbReference type="RefSeq" id="WP_284271904.1">
    <property type="nucleotide sequence ID" value="NZ_BSOW01000027.1"/>
</dbReference>
<reference evidence="4" key="1">
    <citation type="journal article" date="2019" name="Int. J. Syst. Evol. Microbiol.">
        <title>The Global Catalogue of Microorganisms (GCM) 10K type strain sequencing project: providing services to taxonomists for standard genome sequencing and annotation.</title>
        <authorList>
            <consortium name="The Broad Institute Genomics Platform"/>
            <consortium name="The Broad Institute Genome Sequencing Center for Infectious Disease"/>
            <person name="Wu L."/>
            <person name="Ma J."/>
        </authorList>
    </citation>
    <scope>NUCLEOTIDE SEQUENCE [LARGE SCALE GENOMIC DNA]</scope>
    <source>
        <strain evidence="4">NBRC 102520</strain>
    </source>
</reference>
<name>A0ABQ6B5H8_9BRAD</name>
<feature type="domain" description="Strawberry notch AAA" evidence="2">
    <location>
        <begin position="149"/>
        <end position="259"/>
    </location>
</feature>
<sequence>MSRFEPVGSRESAGGSLRNRSPQAFHMFKPSDSRAAAAATLSPAAVSLLRIARLLLPSARGQSIDVILGSGIEVRFGLIDTIDWKTVYDAWEAAAVPSLRKYKSVIGAKPGLPISMLPMLSKIPGRLTAQIRHWEDSQALEQLSTQLRVGDILIDNWAMRQRSGVSINKSNKLIEDAQRDWSLLDMERLPITRLPRFRRRSPIRIAEGVLFTTYATLRADRQGEKPWRVRHVVESLGPDFNAMAAFDESYATQNASADVPVMTADSFAALIDGRTVFDLAESLRLHRAQVIDANRIELSRFTDTMRHRFALKVRMFIRVVTSNAGGLSKVLESYPLARVAERQAA</sequence>
<evidence type="ECO:0000256" key="1">
    <source>
        <dbReference type="SAM" id="MobiDB-lite"/>
    </source>
</evidence>
<evidence type="ECO:0000313" key="3">
    <source>
        <dbReference type="EMBL" id="GLR89639.1"/>
    </source>
</evidence>
<dbReference type="Pfam" id="PF13872">
    <property type="entry name" value="AAA_34"/>
    <property type="match status" value="1"/>
</dbReference>
<evidence type="ECO:0000313" key="4">
    <source>
        <dbReference type="Proteomes" id="UP001156905"/>
    </source>
</evidence>
<feature type="region of interest" description="Disordered" evidence="1">
    <location>
        <begin position="1"/>
        <end position="22"/>
    </location>
</feature>
<evidence type="ECO:0000259" key="2">
    <source>
        <dbReference type="Pfam" id="PF13872"/>
    </source>
</evidence>